<name>A0A8K0X3J0_9PEZI</name>
<dbReference type="EMBL" id="JAGPXD010000003">
    <property type="protein sequence ID" value="KAH7362234.1"/>
    <property type="molecule type" value="Genomic_DNA"/>
</dbReference>
<gene>
    <name evidence="2" type="ORF">B0T11DRAFT_328329</name>
</gene>
<proteinExistence type="predicted"/>
<keyword evidence="1" id="KW-0472">Membrane</keyword>
<reference evidence="2" key="1">
    <citation type="journal article" date="2021" name="Nat. Commun.">
        <title>Genetic determinants of endophytism in the Arabidopsis root mycobiome.</title>
        <authorList>
            <person name="Mesny F."/>
            <person name="Miyauchi S."/>
            <person name="Thiergart T."/>
            <person name="Pickel B."/>
            <person name="Atanasova L."/>
            <person name="Karlsson M."/>
            <person name="Huettel B."/>
            <person name="Barry K.W."/>
            <person name="Haridas S."/>
            <person name="Chen C."/>
            <person name="Bauer D."/>
            <person name="Andreopoulos W."/>
            <person name="Pangilinan J."/>
            <person name="LaButti K."/>
            <person name="Riley R."/>
            <person name="Lipzen A."/>
            <person name="Clum A."/>
            <person name="Drula E."/>
            <person name="Henrissat B."/>
            <person name="Kohler A."/>
            <person name="Grigoriev I.V."/>
            <person name="Martin F.M."/>
            <person name="Hacquard S."/>
        </authorList>
    </citation>
    <scope>NUCLEOTIDE SEQUENCE</scope>
    <source>
        <strain evidence="2">MPI-CAGE-AT-0016</strain>
    </source>
</reference>
<dbReference type="AlphaFoldDB" id="A0A8K0X3J0"/>
<feature type="transmembrane region" description="Helical" evidence="1">
    <location>
        <begin position="43"/>
        <end position="63"/>
    </location>
</feature>
<keyword evidence="3" id="KW-1185">Reference proteome</keyword>
<comment type="caution">
    <text evidence="2">The sequence shown here is derived from an EMBL/GenBank/DDBJ whole genome shotgun (WGS) entry which is preliminary data.</text>
</comment>
<organism evidence="2 3">
    <name type="scientific">Plectosphaerella cucumerina</name>
    <dbReference type="NCBI Taxonomy" id="40658"/>
    <lineage>
        <taxon>Eukaryota</taxon>
        <taxon>Fungi</taxon>
        <taxon>Dikarya</taxon>
        <taxon>Ascomycota</taxon>
        <taxon>Pezizomycotina</taxon>
        <taxon>Sordariomycetes</taxon>
        <taxon>Hypocreomycetidae</taxon>
        <taxon>Glomerellales</taxon>
        <taxon>Plectosphaerellaceae</taxon>
        <taxon>Plectosphaerella</taxon>
    </lineage>
</organism>
<protein>
    <submittedName>
        <fullName evidence="2">Uncharacterized protein</fullName>
    </submittedName>
</protein>
<sequence length="139" mass="15716">MMEVALTPLIVSLVLFSCALEVVYYRFTIAEVQSIIRGEQDSPALQLAVMIPTVLGVFAPWGYEQPPLRRMAALGLYFLPFVIPVRHMDRHKWLTIIGVILWDTYVVRPLAPETMFEGYMKGGGAARWGAWLDEKFPSA</sequence>
<accession>A0A8K0X3J0</accession>
<keyword evidence="1" id="KW-0812">Transmembrane</keyword>
<keyword evidence="1" id="KW-1133">Transmembrane helix</keyword>
<evidence type="ECO:0000256" key="1">
    <source>
        <dbReference type="SAM" id="Phobius"/>
    </source>
</evidence>
<evidence type="ECO:0000313" key="2">
    <source>
        <dbReference type="EMBL" id="KAH7362234.1"/>
    </source>
</evidence>
<evidence type="ECO:0000313" key="3">
    <source>
        <dbReference type="Proteomes" id="UP000813385"/>
    </source>
</evidence>
<dbReference type="Proteomes" id="UP000813385">
    <property type="component" value="Unassembled WGS sequence"/>
</dbReference>